<keyword evidence="3 10" id="KW-1134">Transmembrane beta strand</keyword>
<dbReference type="InterPro" id="IPR003684">
    <property type="entry name" value="Porin_alphabac"/>
</dbReference>
<keyword evidence="5 10" id="KW-0732">Signal</keyword>
<evidence type="ECO:0000256" key="7">
    <source>
        <dbReference type="ARBA" id="ARBA00023114"/>
    </source>
</evidence>
<keyword evidence="8 10" id="KW-0472">Membrane</keyword>
<keyword evidence="2 10" id="KW-0813">Transport</keyword>
<dbReference type="Pfam" id="PF02530">
    <property type="entry name" value="Porin_2"/>
    <property type="match status" value="1"/>
</dbReference>
<keyword evidence="12" id="KW-1185">Reference proteome</keyword>
<accession>A0ABQ4T5I2</accession>
<organism evidence="11 12">
    <name type="scientific">Methylobacterium organophilum</name>
    <dbReference type="NCBI Taxonomy" id="410"/>
    <lineage>
        <taxon>Bacteria</taxon>
        <taxon>Pseudomonadati</taxon>
        <taxon>Pseudomonadota</taxon>
        <taxon>Alphaproteobacteria</taxon>
        <taxon>Hyphomicrobiales</taxon>
        <taxon>Methylobacteriaceae</taxon>
        <taxon>Methylobacterium</taxon>
    </lineage>
</organism>
<dbReference type="RefSeq" id="WP_238309849.1">
    <property type="nucleotide sequence ID" value="NZ_BPQV01000002.1"/>
</dbReference>
<sequence>MRDIQRVLLGSTALLAATGVARAADLPIKAAVPIEYVRVCTAYGAGFFYIPGTETCLRVSGRARYEMGYLSPGSRNAAGAGDTTQYRGLARFSLDARTQTSYGTLRAFLRLEAASRTGESKMASGTQLRIGNAYTATGQDQYGRTQTYIVPDKAFVQFAGLTAGRASSFFDFYAHDYEIIGSSLGSDVASTNLLAYTQLFGEGFSATVSMEDPSFRKNPVYSASYAASTTAGSAASALTATTAPTPIILGTNAAGNATAVAFVDAVERTRMPDFVGALRYDAPWGSAQISGAVRAISIGGFTGQTLSSASGTYATATTLSSATAAALYAARGISSGAQTDYGWAIQGGLKLNLPFIAPGDGLYLQGAYGEGSAMYTGITSFTGSYLSNATVFPGNAFNQYLSDAIVNPLTGKLELSTSFTVVASYLHYWAPEWRSAFYGSYGEIAFSQAARQAVSQTAALIGAANTVAPASYLTNALGYGYSAALRDTSQIVTGASLIWSPVKDLDIGVEGQYIRTALKSGKAYNADKTGTVTVNGVSVPLYPVSAEDTFQARFRVQRDF</sequence>
<keyword evidence="9 10" id="KW-0998">Cell outer membrane</keyword>
<evidence type="ECO:0000256" key="4">
    <source>
        <dbReference type="ARBA" id="ARBA00022692"/>
    </source>
</evidence>
<evidence type="ECO:0000313" key="12">
    <source>
        <dbReference type="Proteomes" id="UP001055156"/>
    </source>
</evidence>
<comment type="domain">
    <text evidence="10">Consists of 16-stranded beta-barrel sheets, with large surface-exposed loops, that form a transmembrane pore at the center of each barrel. The pore is partially ocluded by a peptide loop that folds into the pore lumen.</text>
</comment>
<evidence type="ECO:0000256" key="6">
    <source>
        <dbReference type="ARBA" id="ARBA00023065"/>
    </source>
</evidence>
<evidence type="ECO:0000256" key="2">
    <source>
        <dbReference type="ARBA" id="ARBA00022448"/>
    </source>
</evidence>
<feature type="chain" id="PRO_5044956167" description="Porin" evidence="10">
    <location>
        <begin position="24"/>
        <end position="560"/>
    </location>
</feature>
<feature type="signal peptide" evidence="10">
    <location>
        <begin position="1"/>
        <end position="23"/>
    </location>
</feature>
<protein>
    <recommendedName>
        <fullName evidence="10">Porin</fullName>
    </recommendedName>
</protein>
<reference evidence="11" key="1">
    <citation type="journal article" date="2021" name="Front. Microbiol.">
        <title>Comprehensive Comparative Genomics and Phenotyping of Methylobacterium Species.</title>
        <authorList>
            <person name="Alessa O."/>
            <person name="Ogura Y."/>
            <person name="Fujitani Y."/>
            <person name="Takami H."/>
            <person name="Hayashi T."/>
            <person name="Sahin N."/>
            <person name="Tani A."/>
        </authorList>
    </citation>
    <scope>NUCLEOTIDE SEQUENCE</scope>
    <source>
        <strain evidence="11">NBRC 15689</strain>
    </source>
</reference>
<evidence type="ECO:0000256" key="8">
    <source>
        <dbReference type="ARBA" id="ARBA00023136"/>
    </source>
</evidence>
<evidence type="ECO:0000313" key="11">
    <source>
        <dbReference type="EMBL" id="GJE25892.1"/>
    </source>
</evidence>
<proteinExistence type="inferred from homology"/>
<comment type="similarity">
    <text evidence="1 10">Belongs to the alphaproteobacteria porin family.</text>
</comment>
<evidence type="ECO:0000256" key="5">
    <source>
        <dbReference type="ARBA" id="ARBA00022729"/>
    </source>
</evidence>
<evidence type="ECO:0000256" key="10">
    <source>
        <dbReference type="RuleBase" id="RU364005"/>
    </source>
</evidence>
<comment type="subcellular location">
    <subcellularLocation>
        <location evidence="10">Cell outer membrane</location>
        <topology evidence="10">Multi-pass membrane protein</topology>
    </subcellularLocation>
</comment>
<gene>
    <name evidence="11" type="ORF">LKMONMHP_0735</name>
</gene>
<keyword evidence="6 10" id="KW-0406">Ion transport</keyword>
<evidence type="ECO:0000256" key="3">
    <source>
        <dbReference type="ARBA" id="ARBA00022452"/>
    </source>
</evidence>
<comment type="function">
    <text evidence="10">Forms passive diffusion pores that allow small molecular weight hydrophilic materials across the outer membrane.</text>
</comment>
<evidence type="ECO:0000256" key="1">
    <source>
        <dbReference type="ARBA" id="ARBA00009521"/>
    </source>
</evidence>
<comment type="caution">
    <text evidence="11">The sequence shown here is derived from an EMBL/GenBank/DDBJ whole genome shotgun (WGS) entry which is preliminary data.</text>
</comment>
<dbReference type="EMBL" id="BPQV01000002">
    <property type="protein sequence ID" value="GJE25892.1"/>
    <property type="molecule type" value="Genomic_DNA"/>
</dbReference>
<reference evidence="11" key="2">
    <citation type="submission" date="2021-08" db="EMBL/GenBank/DDBJ databases">
        <authorList>
            <person name="Tani A."/>
            <person name="Ola A."/>
            <person name="Ogura Y."/>
            <person name="Katsura K."/>
            <person name="Hayashi T."/>
        </authorList>
    </citation>
    <scope>NUCLEOTIDE SEQUENCE</scope>
    <source>
        <strain evidence="11">NBRC 15689</strain>
    </source>
</reference>
<evidence type="ECO:0000256" key="9">
    <source>
        <dbReference type="ARBA" id="ARBA00023237"/>
    </source>
</evidence>
<dbReference type="Proteomes" id="UP001055156">
    <property type="component" value="Unassembled WGS sequence"/>
</dbReference>
<keyword evidence="4 10" id="KW-0812">Transmembrane</keyword>
<name>A0ABQ4T5I2_METOR</name>
<keyword evidence="7 10" id="KW-0626">Porin</keyword>